<protein>
    <recommendedName>
        <fullName evidence="4">DUF4378 domain-containing protein</fullName>
    </recommendedName>
</protein>
<dbReference type="AlphaFoldDB" id="A0AAF0TUL0"/>
<dbReference type="PANTHER" id="PTHR46836:SF7">
    <property type="entry name" value="PHOSPHATIDYLINOSITOL N-ACETYGLUCOSAMINLYTRANSFERASE SUBUNIT P-LIKE PROTEIN"/>
    <property type="match status" value="1"/>
</dbReference>
<evidence type="ECO:0000313" key="2">
    <source>
        <dbReference type="EMBL" id="WMV33186.1"/>
    </source>
</evidence>
<evidence type="ECO:0000313" key="3">
    <source>
        <dbReference type="Proteomes" id="UP001234989"/>
    </source>
</evidence>
<organism evidence="2 3">
    <name type="scientific">Solanum verrucosum</name>
    <dbReference type="NCBI Taxonomy" id="315347"/>
    <lineage>
        <taxon>Eukaryota</taxon>
        <taxon>Viridiplantae</taxon>
        <taxon>Streptophyta</taxon>
        <taxon>Embryophyta</taxon>
        <taxon>Tracheophyta</taxon>
        <taxon>Spermatophyta</taxon>
        <taxon>Magnoliopsida</taxon>
        <taxon>eudicotyledons</taxon>
        <taxon>Gunneridae</taxon>
        <taxon>Pentapetalae</taxon>
        <taxon>asterids</taxon>
        <taxon>lamiids</taxon>
        <taxon>Solanales</taxon>
        <taxon>Solanaceae</taxon>
        <taxon>Solanoideae</taxon>
        <taxon>Solaneae</taxon>
        <taxon>Solanum</taxon>
    </lineage>
</organism>
<reference evidence="2" key="1">
    <citation type="submission" date="2023-08" db="EMBL/GenBank/DDBJ databases">
        <title>A de novo genome assembly of Solanum verrucosum Schlechtendal, a Mexican diploid species geographically isolated from the other diploid A-genome species in potato relatives.</title>
        <authorList>
            <person name="Hosaka K."/>
        </authorList>
    </citation>
    <scope>NUCLEOTIDE SEQUENCE</scope>
    <source>
        <tissue evidence="2">Young leaves</tissue>
    </source>
</reference>
<dbReference type="EMBL" id="CP133617">
    <property type="protein sequence ID" value="WMV33186.1"/>
    <property type="molecule type" value="Genomic_DNA"/>
</dbReference>
<evidence type="ECO:0000256" key="1">
    <source>
        <dbReference type="SAM" id="MobiDB-lite"/>
    </source>
</evidence>
<proteinExistence type="predicted"/>
<dbReference type="Proteomes" id="UP001234989">
    <property type="component" value="Chromosome 6"/>
</dbReference>
<gene>
    <name evidence="2" type="ORF">MTR67_026571</name>
</gene>
<sequence>MEGKQHTQSIIAKVMGLEELPHKLPLLDNKKRRVFSENYLQKTASIGLREKSSILVGCSTRINTPKSQKVVKVFKTQMPTGISTVGDTMRSLQNIKVNESLGLKAEAAMRLRSSSLLNNTREDKFLHSFTNKQIIDERWKATQDIEESWNKTHETGALSTTVDPNFNHNLRETNQTSPSSVLEQPFKEEKLCASELNYRQADLCRVAMQLELLDSNSEDTYSEGSKMVVSSDDLCQENKEILIDFNTEESRDYFYLVDVLDEIFEKKVSFYVEEEIWKMLVSPKKEVCKDLSDKALENGTWWLKVEEEVNTICREIESFLFQELAAELAYY</sequence>
<keyword evidence="3" id="KW-1185">Reference proteome</keyword>
<evidence type="ECO:0008006" key="4">
    <source>
        <dbReference type="Google" id="ProtNLM"/>
    </source>
</evidence>
<accession>A0AAF0TUL0</accession>
<feature type="compositionally biased region" description="Polar residues" evidence="1">
    <location>
        <begin position="157"/>
        <end position="182"/>
    </location>
</feature>
<name>A0AAF0TUL0_SOLVR</name>
<feature type="region of interest" description="Disordered" evidence="1">
    <location>
        <begin position="152"/>
        <end position="182"/>
    </location>
</feature>
<dbReference type="PANTHER" id="PTHR46836">
    <property type="entry name" value="AFADIN"/>
    <property type="match status" value="1"/>
</dbReference>